<evidence type="ECO:0000313" key="11">
    <source>
        <dbReference type="EMBL" id="KKM09207.1"/>
    </source>
</evidence>
<dbReference type="Gene3D" id="3.40.50.300">
    <property type="entry name" value="P-loop containing nucleotide triphosphate hydrolases"/>
    <property type="match status" value="2"/>
</dbReference>
<dbReference type="EMBL" id="LAZR01015531">
    <property type="protein sequence ID" value="KKM09207.1"/>
    <property type="molecule type" value="Genomic_DNA"/>
</dbReference>
<dbReference type="Pfam" id="PF00271">
    <property type="entry name" value="Helicase_C"/>
    <property type="match status" value="1"/>
</dbReference>
<organism evidence="11">
    <name type="scientific">marine sediment metagenome</name>
    <dbReference type="NCBI Taxonomy" id="412755"/>
    <lineage>
        <taxon>unclassified sequences</taxon>
        <taxon>metagenomes</taxon>
        <taxon>ecological metagenomes</taxon>
    </lineage>
</organism>
<reference evidence="11" key="1">
    <citation type="journal article" date="2015" name="Nature">
        <title>Complex archaea that bridge the gap between prokaryotes and eukaryotes.</title>
        <authorList>
            <person name="Spang A."/>
            <person name="Saw J.H."/>
            <person name="Jorgensen S.L."/>
            <person name="Zaremba-Niedzwiedzka K."/>
            <person name="Martijn J."/>
            <person name="Lind A.E."/>
            <person name="van Eijk R."/>
            <person name="Schleper C."/>
            <person name="Guy L."/>
            <person name="Ettema T.J."/>
        </authorList>
    </citation>
    <scope>NUCLEOTIDE SEQUENCE</scope>
</reference>
<evidence type="ECO:0000256" key="2">
    <source>
        <dbReference type="ARBA" id="ARBA00022741"/>
    </source>
</evidence>
<dbReference type="SMART" id="SM00982">
    <property type="entry name" value="TRCF"/>
    <property type="match status" value="1"/>
</dbReference>
<dbReference type="PROSITE" id="PS51192">
    <property type="entry name" value="HELICASE_ATP_BIND_1"/>
    <property type="match status" value="1"/>
</dbReference>
<dbReference type="CDD" id="cd17991">
    <property type="entry name" value="DEXHc_TRCF"/>
    <property type="match status" value="1"/>
</dbReference>
<dbReference type="GO" id="GO:0005524">
    <property type="term" value="F:ATP binding"/>
    <property type="evidence" value="ECO:0007669"/>
    <property type="project" value="UniProtKB-KW"/>
</dbReference>
<dbReference type="AlphaFoldDB" id="A0A0F9KBI5"/>
<dbReference type="InterPro" id="IPR014001">
    <property type="entry name" value="Helicase_ATP-bd"/>
</dbReference>
<keyword evidence="3" id="KW-0227">DNA damage</keyword>
<dbReference type="InterPro" id="IPR036101">
    <property type="entry name" value="CarD-like/TRCF_RID_sf"/>
</dbReference>
<dbReference type="GO" id="GO:0003678">
    <property type="term" value="F:DNA helicase activity"/>
    <property type="evidence" value="ECO:0007669"/>
    <property type="project" value="TreeGrafter"/>
</dbReference>
<dbReference type="GO" id="GO:0003684">
    <property type="term" value="F:damaged DNA binding"/>
    <property type="evidence" value="ECO:0007669"/>
    <property type="project" value="InterPro"/>
</dbReference>
<keyword evidence="6" id="KW-0067">ATP-binding</keyword>
<evidence type="ECO:0000256" key="4">
    <source>
        <dbReference type="ARBA" id="ARBA00022801"/>
    </source>
</evidence>
<dbReference type="SUPFAM" id="SSF143517">
    <property type="entry name" value="TRCF domain-like"/>
    <property type="match status" value="1"/>
</dbReference>
<dbReference type="InterPro" id="IPR003711">
    <property type="entry name" value="CarD-like/TRCF_RID"/>
</dbReference>
<keyword evidence="2" id="KW-0547">Nucleotide-binding</keyword>
<dbReference type="SUPFAM" id="SSF141259">
    <property type="entry name" value="CarD-like"/>
    <property type="match status" value="1"/>
</dbReference>
<dbReference type="SMART" id="SM00487">
    <property type="entry name" value="DEXDc"/>
    <property type="match status" value="1"/>
</dbReference>
<dbReference type="GO" id="GO:0016787">
    <property type="term" value="F:hydrolase activity"/>
    <property type="evidence" value="ECO:0007669"/>
    <property type="project" value="UniProtKB-KW"/>
</dbReference>
<dbReference type="HAMAP" id="MF_00969">
    <property type="entry name" value="TRCF"/>
    <property type="match status" value="1"/>
</dbReference>
<dbReference type="InterPro" id="IPR047112">
    <property type="entry name" value="RecG/Mfd"/>
</dbReference>
<evidence type="ECO:0000259" key="9">
    <source>
        <dbReference type="PROSITE" id="PS51192"/>
    </source>
</evidence>
<dbReference type="PANTHER" id="PTHR47964:SF1">
    <property type="entry name" value="ATP-DEPENDENT DNA HELICASE HOMOLOG RECG, CHLOROPLASTIC"/>
    <property type="match status" value="1"/>
</dbReference>
<evidence type="ECO:0000256" key="3">
    <source>
        <dbReference type="ARBA" id="ARBA00022763"/>
    </source>
</evidence>
<keyword evidence="1" id="KW-0963">Cytoplasm</keyword>
<dbReference type="InterPro" id="IPR027417">
    <property type="entry name" value="P-loop_NTPase"/>
</dbReference>
<dbReference type="InterPro" id="IPR005118">
    <property type="entry name" value="TRCF_C"/>
</dbReference>
<proteinExistence type="inferred from homology"/>
<dbReference type="InterPro" id="IPR004576">
    <property type="entry name" value="Mfd"/>
</dbReference>
<feature type="domain" description="Helicase C-terminal" evidence="10">
    <location>
        <begin position="370"/>
        <end position="525"/>
    </location>
</feature>
<name>A0A0F9KBI5_9ZZZZ</name>
<evidence type="ECO:0000256" key="7">
    <source>
        <dbReference type="ARBA" id="ARBA00023125"/>
    </source>
</evidence>
<dbReference type="InterPro" id="IPR037235">
    <property type="entry name" value="TRCF-like_C_D7"/>
</dbReference>
<dbReference type="Gene3D" id="3.90.1150.50">
    <property type="entry name" value="Transcription-repair-coupling factor, D7 domain"/>
    <property type="match status" value="1"/>
</dbReference>
<dbReference type="PROSITE" id="PS51194">
    <property type="entry name" value="HELICASE_CTER"/>
    <property type="match status" value="1"/>
</dbReference>
<comment type="caution">
    <text evidence="11">The sequence shown here is derived from an EMBL/GenBank/DDBJ whole genome shotgun (WGS) entry which is preliminary data.</text>
</comment>
<sequence length="715" mass="81346">AVVLLVGSLHHGFSYPQEKIAFFSEKDIFTEEKVIVSRLPAKPYLSHFRDLKGGDYVVHADYGIGLFMGLMKIKIERKNREFIEITYKDEDKLFVPVEDLNLVQKYSKVGSSVPLLNKLGSPSWDRTKARIKEAIEKMAKELLHLYAQRKAMKGFSFSLGGDWQSEFERTFEYEETEDQLRAIKEIMIDMEAEFPMDRLLCGDVGYGKTEVAIRASFKAVMDGKQVAVLCPTTVLASQHLKTFRNRVVLFPLRVESLTRLQTKGQQTRIVEDLKKGLVDIVIGTHRLLSKDVQFRDLGLLIIDEEQRFGVSQKEKIKKMKTDIDVLALSATPIPRTLNLSLTSLRDMSLIETPPRDRLAIHTVVTPFSPRLIASAVKTELARKGQVYYIHNRIEDIDKVARMIEKFVPQSRVAVVHGKMSSTTLEKKMIDFINQKFNVLVSTTIIENGIDIPLVNTLIVNRADLFGLAQLYQLRGRVGRSSRQAVAYFLVPPFAELTNLAKERLKALQEFTELGSGFRLAAKDLEIRGAGNFLGAEQHGYMEAVGFDYYMHLLEKSIKELKGEAREEVKSEINLKVDIRIPEDYLPQINLRLNLYKRISSVGDLSEIDKIKEEIEDRYGPLPSSVANLLRYGITKHLAQKIKINAIDRIEKKIIFKIFPSSSVDLARLAKLMERYSGTITPQGVMSLSILARKETEIMDETISILKQISLYNIIN</sequence>
<keyword evidence="7" id="KW-0238">DNA-binding</keyword>
<dbReference type="NCBIfam" id="TIGR00580">
    <property type="entry name" value="mfd"/>
    <property type="match status" value="1"/>
</dbReference>
<feature type="non-terminal residue" evidence="11">
    <location>
        <position position="1"/>
    </location>
</feature>
<protein>
    <recommendedName>
        <fullName evidence="12">Helicase ATP-binding domain-containing protein</fullName>
    </recommendedName>
</protein>
<dbReference type="PANTHER" id="PTHR47964">
    <property type="entry name" value="ATP-DEPENDENT DNA HELICASE HOMOLOG RECG, CHLOROPLASTIC"/>
    <property type="match status" value="1"/>
</dbReference>
<dbReference type="InterPro" id="IPR001650">
    <property type="entry name" value="Helicase_C-like"/>
</dbReference>
<evidence type="ECO:0000259" key="10">
    <source>
        <dbReference type="PROSITE" id="PS51194"/>
    </source>
</evidence>
<evidence type="ECO:0008006" key="12">
    <source>
        <dbReference type="Google" id="ProtNLM"/>
    </source>
</evidence>
<evidence type="ECO:0000256" key="8">
    <source>
        <dbReference type="ARBA" id="ARBA00023204"/>
    </source>
</evidence>
<dbReference type="SMART" id="SM01058">
    <property type="entry name" value="CarD_TRCF"/>
    <property type="match status" value="1"/>
</dbReference>
<evidence type="ECO:0000256" key="6">
    <source>
        <dbReference type="ARBA" id="ARBA00022840"/>
    </source>
</evidence>
<keyword evidence="4" id="KW-0378">Hydrolase</keyword>
<evidence type="ECO:0000256" key="5">
    <source>
        <dbReference type="ARBA" id="ARBA00022806"/>
    </source>
</evidence>
<dbReference type="SMART" id="SM00490">
    <property type="entry name" value="HELICc"/>
    <property type="match status" value="1"/>
</dbReference>
<dbReference type="Gene3D" id="2.40.10.170">
    <property type="match status" value="1"/>
</dbReference>
<dbReference type="InterPro" id="IPR011545">
    <property type="entry name" value="DEAD/DEAH_box_helicase_dom"/>
</dbReference>
<dbReference type="Pfam" id="PF03461">
    <property type="entry name" value="TRCF"/>
    <property type="match status" value="1"/>
</dbReference>
<feature type="domain" description="Helicase ATP-binding" evidence="9">
    <location>
        <begin position="189"/>
        <end position="350"/>
    </location>
</feature>
<gene>
    <name evidence="11" type="ORF">LCGC14_1723050</name>
</gene>
<dbReference type="Pfam" id="PF00270">
    <property type="entry name" value="DEAD"/>
    <property type="match status" value="1"/>
</dbReference>
<keyword evidence="5" id="KW-0347">Helicase</keyword>
<accession>A0A0F9KBI5</accession>
<dbReference type="GO" id="GO:0006281">
    <property type="term" value="P:DNA repair"/>
    <property type="evidence" value="ECO:0007669"/>
    <property type="project" value="UniProtKB-KW"/>
</dbReference>
<dbReference type="SUPFAM" id="SSF52540">
    <property type="entry name" value="P-loop containing nucleoside triphosphate hydrolases"/>
    <property type="match status" value="2"/>
</dbReference>
<dbReference type="Pfam" id="PF02559">
    <property type="entry name" value="CarD_TRCF_RID"/>
    <property type="match status" value="1"/>
</dbReference>
<evidence type="ECO:0000256" key="1">
    <source>
        <dbReference type="ARBA" id="ARBA00022490"/>
    </source>
</evidence>
<keyword evidence="8" id="KW-0234">DNA repair</keyword>